<proteinExistence type="predicted"/>
<dbReference type="RefSeq" id="XP_051443365.1">
    <property type="nucleotide sequence ID" value="XM_051590080.1"/>
</dbReference>
<gene>
    <name evidence="1" type="ORF">K450DRAFT_247535</name>
</gene>
<dbReference type="Proteomes" id="UP001206595">
    <property type="component" value="Unassembled WGS sequence"/>
</dbReference>
<accession>A0AAD5E6M6</accession>
<dbReference type="GeneID" id="75915424"/>
<name>A0AAD5E6M6_UMBRA</name>
<evidence type="ECO:0000313" key="2">
    <source>
        <dbReference type="Proteomes" id="UP001206595"/>
    </source>
</evidence>
<dbReference type="AlphaFoldDB" id="A0AAD5E6M6"/>
<reference evidence="1" key="1">
    <citation type="submission" date="2021-06" db="EMBL/GenBank/DDBJ databases">
        <authorList>
            <consortium name="DOE Joint Genome Institute"/>
            <person name="Mondo S.J."/>
            <person name="Amses K.R."/>
            <person name="Simmons D.R."/>
            <person name="Longcore J.E."/>
            <person name="Seto K."/>
            <person name="Alves G.H."/>
            <person name="Bonds A.E."/>
            <person name="Quandt C.A."/>
            <person name="Davis W.J."/>
            <person name="Chang Y."/>
            <person name="Letcher P.M."/>
            <person name="Powell M.J."/>
            <person name="Kuo A."/>
            <person name="Labutti K."/>
            <person name="Pangilinan J."/>
            <person name="Andreopoulos W."/>
            <person name="Tritt A."/>
            <person name="Riley R."/>
            <person name="Hundley H."/>
            <person name="Johnson J."/>
            <person name="Lipzen A."/>
            <person name="Barry K."/>
            <person name="Berbee M.L."/>
            <person name="Buchler N.E."/>
            <person name="Grigoriev I.V."/>
            <person name="Spatafora J.W."/>
            <person name="Stajich J.E."/>
            <person name="James T.Y."/>
        </authorList>
    </citation>
    <scope>NUCLEOTIDE SEQUENCE</scope>
    <source>
        <strain evidence="1">AG</strain>
    </source>
</reference>
<keyword evidence="2" id="KW-1185">Reference proteome</keyword>
<dbReference type="EMBL" id="MU620930">
    <property type="protein sequence ID" value="KAI8578361.1"/>
    <property type="molecule type" value="Genomic_DNA"/>
</dbReference>
<sequence length="106" mass="12773">MGRRCRMSRYECKRHTHFMKFQPHRTTATYFFCFLLAPANSCRHPHLRFLEFSTTNTVGIRKHPAIVLLEYCNLFCTRHFAPLQLRLFLPFAFSHKKGLLRNYFCK</sequence>
<comment type="caution">
    <text evidence="1">The sequence shown here is derived from an EMBL/GenBank/DDBJ whole genome shotgun (WGS) entry which is preliminary data.</text>
</comment>
<organism evidence="1 2">
    <name type="scientific">Umbelopsis ramanniana AG</name>
    <dbReference type="NCBI Taxonomy" id="1314678"/>
    <lineage>
        <taxon>Eukaryota</taxon>
        <taxon>Fungi</taxon>
        <taxon>Fungi incertae sedis</taxon>
        <taxon>Mucoromycota</taxon>
        <taxon>Mucoromycotina</taxon>
        <taxon>Umbelopsidomycetes</taxon>
        <taxon>Umbelopsidales</taxon>
        <taxon>Umbelopsidaceae</taxon>
        <taxon>Umbelopsis</taxon>
    </lineage>
</organism>
<evidence type="ECO:0000313" key="1">
    <source>
        <dbReference type="EMBL" id="KAI8578361.1"/>
    </source>
</evidence>
<protein>
    <submittedName>
        <fullName evidence="1">Uncharacterized protein</fullName>
    </submittedName>
</protein>
<reference evidence="1" key="2">
    <citation type="journal article" date="2022" name="Proc. Natl. Acad. Sci. U.S.A.">
        <title>Diploid-dominant life cycles characterize the early evolution of Fungi.</title>
        <authorList>
            <person name="Amses K.R."/>
            <person name="Simmons D.R."/>
            <person name="Longcore J.E."/>
            <person name="Mondo S.J."/>
            <person name="Seto K."/>
            <person name="Jeronimo G.H."/>
            <person name="Bonds A.E."/>
            <person name="Quandt C.A."/>
            <person name="Davis W.J."/>
            <person name="Chang Y."/>
            <person name="Federici B.A."/>
            <person name="Kuo A."/>
            <person name="LaButti K."/>
            <person name="Pangilinan J."/>
            <person name="Andreopoulos W."/>
            <person name="Tritt A."/>
            <person name="Riley R."/>
            <person name="Hundley H."/>
            <person name="Johnson J."/>
            <person name="Lipzen A."/>
            <person name="Barry K."/>
            <person name="Lang B.F."/>
            <person name="Cuomo C.A."/>
            <person name="Buchler N.E."/>
            <person name="Grigoriev I.V."/>
            <person name="Spatafora J.W."/>
            <person name="Stajich J.E."/>
            <person name="James T.Y."/>
        </authorList>
    </citation>
    <scope>NUCLEOTIDE SEQUENCE</scope>
    <source>
        <strain evidence="1">AG</strain>
    </source>
</reference>